<feature type="compositionally biased region" description="Polar residues" evidence="1">
    <location>
        <begin position="717"/>
        <end position="730"/>
    </location>
</feature>
<feature type="compositionally biased region" description="Low complexity" evidence="1">
    <location>
        <begin position="350"/>
        <end position="361"/>
    </location>
</feature>
<feature type="compositionally biased region" description="Basic and acidic residues" evidence="1">
    <location>
        <begin position="435"/>
        <end position="448"/>
    </location>
</feature>
<feature type="compositionally biased region" description="Polar residues" evidence="1">
    <location>
        <begin position="855"/>
        <end position="869"/>
    </location>
</feature>
<feature type="region of interest" description="Disordered" evidence="1">
    <location>
        <begin position="1121"/>
        <end position="1140"/>
    </location>
</feature>
<feature type="region of interest" description="Disordered" evidence="1">
    <location>
        <begin position="1"/>
        <end position="68"/>
    </location>
</feature>
<keyword evidence="3" id="KW-1185">Reference proteome</keyword>
<accession>A0ABR1J1R0</accession>
<feature type="compositionally biased region" description="Polar residues" evidence="1">
    <location>
        <begin position="696"/>
        <end position="709"/>
    </location>
</feature>
<feature type="compositionally biased region" description="Basic residues" evidence="1">
    <location>
        <begin position="57"/>
        <end position="68"/>
    </location>
</feature>
<sequence>MRSRTSPGTSPLPVLGKHARSPSPTSSEHETASASQRKQPPREAKRQRVPPSMVQKPTRKQRLGGKNAFRSRARAIEQSSVANAEDPEVLHDVDMAEAIPIDTNPLSVPPTLVCLEKDAVMPLGGDFDSNLGVNHTSPTPPTTNDPVCAGTQGSSSTISLSQGSSDAVMQQRDSSDVSIHSSQSPSFLLQGITSPSASPALEVPINTPTDPDAILPTNPAFSSAEDRRVSLPPSMSGLSMAALMPPEPATDSCRDLLSVSSSNDSSLSPQQSRSTTSRGSPIHSSTSVADQKLVLRQPSGDTVLSSSRRFSRKASTVLESSTDILDDDDSEDDIGVSVNGSEQTRSSYTSVVSDDLESSVVTGHPTGLSICSRLSGSSMQHEEASHGGSEDYESEVERMSCDSDDASEEANHAGLGDHQSEAEGMSCDSDDASEEASHGELEVKRMSCDSDDTSEEALHGGLQDYEPVVGGSCDSDDASECGSSDAGSLDYESDVSTTGTSRSSSQSNPLESALSRNSSPLSNTTRASYDSLLSLESSQHGSGPISHSVSQGTTLSRSTSFSSTRTAPRSSYSYESMLSLSNISGSASTESISVDSVHSSSSKSQMSVVTVLSASESKTMSANTSPCSSTNFLSSDLSFSADSSLSVESQSKGFVSRAHSLTSASSVSVLSQTSLLSYQTNSMSIASASSDSSLHTQSMHSQYSETEGQSVDGCDQYSLSDSTGPYSRRSSFSIYDDGNATHEYRHSASPDIWSQRSATPEYLSVVSDNSEIESESKHYRSLYSDDEYPSAAPKSTSKHNRSLYSDNEDEDLTPKQKRRSGKTAAGSTPTNKSNRVHFYSSSESGQEEEEVPLTEGSTPRHNCGSSSGQERMGSQAGSRESDDFKLEDFLDPKQLNPAMAKLLANLIKNRDQALRKADMAKIIAIYLSSQKESSNRDSEDDEKPKTWRATTPRDVEDVELASQVRSFMHDLLLDEDGKPRCATDAELDRFDNDRRAGPTAKNFSLELDSNKLLSSSWNQAAIEVFVSAFLENETDQKFKSQEVKAQVKSHMRHIHRAYRQRKDSPDEKHEKDKSFRAINRRRDLLTRRRDVVRNLKRGNPAGMENVEAAFDYLGHDAMSGDETDNARARGQGPRKANNKRHVRRAITVLEWRSQELGDLLHQLDACHLASRHEGEGRYGRGAFPDERFPSLRKERYLFSAPQGLPVNFYDAAWLRKMDDEDKQKLSIKPRAELTLPNRVTRLAKRFTHVTARGMHPLPNDHPSLPPIE</sequence>
<feature type="compositionally biased region" description="Low complexity" evidence="1">
    <location>
        <begin position="150"/>
        <end position="165"/>
    </location>
</feature>
<feature type="compositionally biased region" description="Acidic residues" evidence="1">
    <location>
        <begin position="324"/>
        <end position="334"/>
    </location>
</feature>
<feature type="compositionally biased region" description="Low complexity" evidence="1">
    <location>
        <begin position="494"/>
        <end position="507"/>
    </location>
</feature>
<feature type="region of interest" description="Disordered" evidence="1">
    <location>
        <begin position="133"/>
        <end position="183"/>
    </location>
</feature>
<dbReference type="EMBL" id="JBANRG010000040">
    <property type="protein sequence ID" value="KAK7447754.1"/>
    <property type="molecule type" value="Genomic_DNA"/>
</dbReference>
<feature type="compositionally biased region" description="Polar residues" evidence="1">
    <location>
        <begin position="534"/>
        <end position="552"/>
    </location>
</feature>
<evidence type="ECO:0000313" key="2">
    <source>
        <dbReference type="EMBL" id="KAK7447754.1"/>
    </source>
</evidence>
<comment type="caution">
    <text evidence="2">The sequence shown here is derived from an EMBL/GenBank/DDBJ whole genome shotgun (WGS) entry which is preliminary data.</text>
</comment>
<feature type="compositionally biased region" description="Polar residues" evidence="1">
    <location>
        <begin position="508"/>
        <end position="528"/>
    </location>
</feature>
<reference evidence="2 3" key="1">
    <citation type="submission" date="2024-01" db="EMBL/GenBank/DDBJ databases">
        <title>A draft genome for the cacao thread blight pathogen Marasmiellus scandens.</title>
        <authorList>
            <person name="Baruah I.K."/>
            <person name="Leung J."/>
            <person name="Bukari Y."/>
            <person name="Amoako-Attah I."/>
            <person name="Meinhardt L.W."/>
            <person name="Bailey B.A."/>
            <person name="Cohen S.P."/>
        </authorList>
    </citation>
    <scope>NUCLEOTIDE SEQUENCE [LARGE SCALE GENOMIC DNA]</scope>
    <source>
        <strain evidence="2 3">GH-19</strain>
    </source>
</reference>
<feature type="compositionally biased region" description="Polar residues" evidence="1">
    <location>
        <begin position="299"/>
        <end position="308"/>
    </location>
</feature>
<protein>
    <submittedName>
        <fullName evidence="2">Uncharacterized protein</fullName>
    </submittedName>
</protein>
<evidence type="ECO:0000313" key="3">
    <source>
        <dbReference type="Proteomes" id="UP001498398"/>
    </source>
</evidence>
<feature type="region of interest" description="Disordered" evidence="1">
    <location>
        <begin position="199"/>
        <end position="567"/>
    </location>
</feature>
<feature type="compositionally biased region" description="Basic and acidic residues" evidence="1">
    <location>
        <begin position="380"/>
        <end position="401"/>
    </location>
</feature>
<feature type="region of interest" description="Disordered" evidence="1">
    <location>
        <begin position="696"/>
        <end position="730"/>
    </location>
</feature>
<feature type="compositionally biased region" description="Polar residues" evidence="1">
    <location>
        <begin position="22"/>
        <end position="38"/>
    </location>
</feature>
<feature type="compositionally biased region" description="Low complexity" evidence="1">
    <location>
        <begin position="257"/>
        <end position="281"/>
    </location>
</feature>
<gene>
    <name evidence="2" type="ORF">VKT23_014012</name>
</gene>
<feature type="region of interest" description="Disordered" evidence="1">
    <location>
        <begin position="766"/>
        <end position="882"/>
    </location>
</feature>
<dbReference type="Proteomes" id="UP001498398">
    <property type="component" value="Unassembled WGS sequence"/>
</dbReference>
<name>A0ABR1J1R0_9AGAR</name>
<feature type="compositionally biased region" description="Polar residues" evidence="1">
    <location>
        <begin position="338"/>
        <end position="349"/>
    </location>
</feature>
<evidence type="ECO:0000256" key="1">
    <source>
        <dbReference type="SAM" id="MobiDB-lite"/>
    </source>
</evidence>
<proteinExistence type="predicted"/>
<organism evidence="2 3">
    <name type="scientific">Marasmiellus scandens</name>
    <dbReference type="NCBI Taxonomy" id="2682957"/>
    <lineage>
        <taxon>Eukaryota</taxon>
        <taxon>Fungi</taxon>
        <taxon>Dikarya</taxon>
        <taxon>Basidiomycota</taxon>
        <taxon>Agaricomycotina</taxon>
        <taxon>Agaricomycetes</taxon>
        <taxon>Agaricomycetidae</taxon>
        <taxon>Agaricales</taxon>
        <taxon>Marasmiineae</taxon>
        <taxon>Omphalotaceae</taxon>
        <taxon>Marasmiellus</taxon>
    </lineage>
</organism>
<feature type="compositionally biased region" description="Low complexity" evidence="1">
    <location>
        <begin position="553"/>
        <end position="567"/>
    </location>
</feature>